<keyword evidence="3 7" id="KW-0378">Hydrolase</keyword>
<keyword evidence="5" id="KW-0812">Transmembrane</keyword>
<feature type="transmembrane region" description="Helical" evidence="5">
    <location>
        <begin position="42"/>
        <end position="62"/>
    </location>
</feature>
<dbReference type="EMBL" id="FWDM01000014">
    <property type="protein sequence ID" value="SLM11962.1"/>
    <property type="molecule type" value="Genomic_DNA"/>
</dbReference>
<dbReference type="InterPro" id="IPR000064">
    <property type="entry name" value="NLP_P60_dom"/>
</dbReference>
<accession>A0A3P3XHU2</accession>
<sequence length="208" mass="22918">MKGEDAGLLYPRSCVPNYLIVPKIVMKVLASLAAKSIDALRLAALGIAVCLFASSCSIFISYEIVPASVEIRTAAIRYAQKYAELGAVYEWGGQDPLPRKIAVDCSGLVIRCYEYACGDYGASLLFKDTTAKGLRQYSSLIASPEKGDLIMIGDNNEISHVALFTRKEDGRLYFIDATSLTGMVSMRSYAENDPKFIEFRRMNVINKK</sequence>
<keyword evidence="2" id="KW-0645">Protease</keyword>
<evidence type="ECO:0000313" key="7">
    <source>
        <dbReference type="EMBL" id="SLM11962.1"/>
    </source>
</evidence>
<evidence type="ECO:0000256" key="4">
    <source>
        <dbReference type="ARBA" id="ARBA00022807"/>
    </source>
</evidence>
<dbReference type="SUPFAM" id="SSF54001">
    <property type="entry name" value="Cysteine proteinases"/>
    <property type="match status" value="1"/>
</dbReference>
<dbReference type="AlphaFoldDB" id="A0A3P3XHU2"/>
<dbReference type="InterPro" id="IPR038765">
    <property type="entry name" value="Papain-like_cys_pep_sf"/>
</dbReference>
<reference evidence="7" key="1">
    <citation type="submission" date="2017-02" db="EMBL/GenBank/DDBJ databases">
        <authorList>
            <person name="Regsiter A."/>
            <person name="William W."/>
        </authorList>
    </citation>
    <scope>NUCLEOTIDE SEQUENCE</scope>
    <source>
        <strain evidence="7">Bib</strain>
    </source>
</reference>
<evidence type="ECO:0000259" key="6">
    <source>
        <dbReference type="Pfam" id="PF00877"/>
    </source>
</evidence>
<dbReference type="GO" id="GO:0008234">
    <property type="term" value="F:cysteine-type peptidase activity"/>
    <property type="evidence" value="ECO:0007669"/>
    <property type="project" value="UniProtKB-KW"/>
</dbReference>
<name>A0A3P3XHU2_9SPIR</name>
<organism evidence="7">
    <name type="scientific">uncultured spirochete</name>
    <dbReference type="NCBI Taxonomy" id="156406"/>
    <lineage>
        <taxon>Bacteria</taxon>
        <taxon>Pseudomonadati</taxon>
        <taxon>Spirochaetota</taxon>
        <taxon>Spirochaetia</taxon>
        <taxon>Spirochaetales</taxon>
        <taxon>environmental samples</taxon>
    </lineage>
</organism>
<protein>
    <submittedName>
        <fullName evidence="7">Cell wall-associated hydrolase (Invasion-associated protein) (Modular protein)</fullName>
    </submittedName>
</protein>
<feature type="domain" description="NlpC/P60" evidence="6">
    <location>
        <begin position="86"/>
        <end position="191"/>
    </location>
</feature>
<evidence type="ECO:0000256" key="2">
    <source>
        <dbReference type="ARBA" id="ARBA00022670"/>
    </source>
</evidence>
<evidence type="ECO:0000256" key="3">
    <source>
        <dbReference type="ARBA" id="ARBA00022801"/>
    </source>
</evidence>
<dbReference type="Pfam" id="PF00877">
    <property type="entry name" value="NLPC_P60"/>
    <property type="match status" value="1"/>
</dbReference>
<evidence type="ECO:0000256" key="1">
    <source>
        <dbReference type="ARBA" id="ARBA00007074"/>
    </source>
</evidence>
<dbReference type="Gene3D" id="3.90.1720.10">
    <property type="entry name" value="endopeptidase domain like (from Nostoc punctiforme)"/>
    <property type="match status" value="1"/>
</dbReference>
<keyword evidence="5" id="KW-0472">Membrane</keyword>
<gene>
    <name evidence="7" type="ORF">SPIROBIBN47_210145</name>
</gene>
<dbReference type="GO" id="GO:0006508">
    <property type="term" value="P:proteolysis"/>
    <property type="evidence" value="ECO:0007669"/>
    <property type="project" value="UniProtKB-KW"/>
</dbReference>
<comment type="similarity">
    <text evidence="1">Belongs to the peptidase C40 family.</text>
</comment>
<keyword evidence="5" id="KW-1133">Transmembrane helix</keyword>
<proteinExistence type="inferred from homology"/>
<keyword evidence="4" id="KW-0788">Thiol protease</keyword>
<evidence type="ECO:0000256" key="5">
    <source>
        <dbReference type="SAM" id="Phobius"/>
    </source>
</evidence>